<gene>
    <name evidence="3" type="ORF">AT9943_LOCUS1294</name>
</gene>
<dbReference type="InterPro" id="IPR006527">
    <property type="entry name" value="F-box-assoc_dom_typ1"/>
</dbReference>
<dbReference type="EMBL" id="LR881466">
    <property type="protein sequence ID" value="CAD5312762.1"/>
    <property type="molecule type" value="Genomic_DNA"/>
</dbReference>
<keyword evidence="1" id="KW-1133">Transmembrane helix</keyword>
<feature type="transmembrane region" description="Helical" evidence="1">
    <location>
        <begin position="103"/>
        <end position="124"/>
    </location>
</feature>
<evidence type="ECO:0000313" key="3">
    <source>
        <dbReference type="EMBL" id="CAD5312762.1"/>
    </source>
</evidence>
<organism evidence="3 4">
    <name type="scientific">Arabidopsis thaliana</name>
    <name type="common">Mouse-ear cress</name>
    <dbReference type="NCBI Taxonomy" id="3702"/>
    <lineage>
        <taxon>Eukaryota</taxon>
        <taxon>Viridiplantae</taxon>
        <taxon>Streptophyta</taxon>
        <taxon>Embryophyta</taxon>
        <taxon>Tracheophyta</taxon>
        <taxon>Spermatophyta</taxon>
        <taxon>Magnoliopsida</taxon>
        <taxon>eudicotyledons</taxon>
        <taxon>Gunneridae</taxon>
        <taxon>Pentapetalae</taxon>
        <taxon>rosids</taxon>
        <taxon>malvids</taxon>
        <taxon>Brassicales</taxon>
        <taxon>Brassicaceae</taxon>
        <taxon>Camelineae</taxon>
        <taxon>Arabidopsis</taxon>
    </lineage>
</organism>
<evidence type="ECO:0000259" key="2">
    <source>
        <dbReference type="Pfam" id="PF07734"/>
    </source>
</evidence>
<sequence length="464" mass="53285">MILISSSTLRFHPLRTSQRIATGSNRRRTTTVCADYYRGGRTVDENMVVLRKRIHEMKMVERNFEPPSHWMQWEKRFYCNYDATICDALTLLQTFLMNSRPSVAFGTCLLLLVSVPVSSAVFAFRILDLALWLLDAVHVDRHMIHGQLLEDPDILLLGRWDPPSLSKNASLMTLTFDSSTMPFSFKIQTIPGKANFYKVTQSCDGLVCIYDLENFMCVMNPATRWQRSIPQPVVIKKYLSFGSLINELPTLGFGKDNIRGIYKMVWLYKYYNLNHTTCELFCFATNTWKHIKIIPPCQILSSERPVYVDGLLYWFIHGNQERDTVMDILCFDLHTEIFSVMAYSPVGKTLHPLIEMSSLDNQLCVSVQTSTGLDIWLATNHLWKKAYIIHNPIGPGVQIWSIAPVTVLGKKKKKKTLLVYDSNMEATGLVLYDMTQSERTFANFCLSFKNRETPTAYFPSLITI</sequence>
<dbReference type="NCBIfam" id="TIGR01640">
    <property type="entry name" value="F_box_assoc_1"/>
    <property type="match status" value="1"/>
</dbReference>
<keyword evidence="1" id="KW-0472">Membrane</keyword>
<evidence type="ECO:0000256" key="1">
    <source>
        <dbReference type="SAM" id="Phobius"/>
    </source>
</evidence>
<dbReference type="Pfam" id="PF07734">
    <property type="entry name" value="FBA_1"/>
    <property type="match status" value="1"/>
</dbReference>
<dbReference type="PANTHER" id="PTHR33782:SF25">
    <property type="entry name" value="MEDIATOR OF RNA POLYMERASE II TRANSCRIPTION SUBUNIT"/>
    <property type="match status" value="1"/>
</dbReference>
<dbReference type="InterPro" id="IPR011043">
    <property type="entry name" value="Gal_Oxase/kelch_b-propeller"/>
</dbReference>
<evidence type="ECO:0000313" key="4">
    <source>
        <dbReference type="Proteomes" id="UP000516314"/>
    </source>
</evidence>
<feature type="domain" description="F-box associated beta-propeller type 1" evidence="2">
    <location>
        <begin position="186"/>
        <end position="464"/>
    </location>
</feature>
<dbReference type="Proteomes" id="UP000516314">
    <property type="component" value="Chromosome 1"/>
</dbReference>
<dbReference type="PANTHER" id="PTHR33782">
    <property type="entry name" value="OS01G0121600 PROTEIN"/>
    <property type="match status" value="1"/>
</dbReference>
<protein>
    <submittedName>
        <fullName evidence="3">(thale cress) hypothetical protein</fullName>
    </submittedName>
</protein>
<dbReference type="AlphaFoldDB" id="A0A7G2DTA3"/>
<dbReference type="SUPFAM" id="SSF50965">
    <property type="entry name" value="Galactose oxidase, central domain"/>
    <property type="match status" value="1"/>
</dbReference>
<accession>A0A7G2DTA3</accession>
<name>A0A7G2DTA3_ARATH</name>
<dbReference type="InterPro" id="IPR017451">
    <property type="entry name" value="F-box-assoc_interact_dom"/>
</dbReference>
<keyword evidence="1" id="KW-0812">Transmembrane</keyword>
<reference evidence="3 4" key="1">
    <citation type="submission" date="2020-09" db="EMBL/GenBank/DDBJ databases">
        <authorList>
            <person name="Ashkenazy H."/>
        </authorList>
    </citation>
    <scope>NUCLEOTIDE SEQUENCE [LARGE SCALE GENOMIC DNA]</scope>
    <source>
        <strain evidence="4">cv. Cdm-0</strain>
    </source>
</reference>
<proteinExistence type="predicted"/>